<sequence>MEINAKDFMKFLFSVVSLFVCSLLLMLYTHKILGFAVRLFLRYCILPSTTRIHIGGIFLAPLSCRLFIQDFFYQDENLSLRIMDGYVSFCFWDSWWEDPSWTTVKDFMFTDDLKGARCRVKLKLNWVSGVIVEVLREERAVRVRLDDSGGERAGASPFVNLDADTHFVEVSPMEVSAVSGNTTPAVGNVGHRGRSSDSSEFEFVSWPDARERSSLGISSARFDPVFSPAEQSNAPSDNIPAHQGTDDDEADNNNDTSTVGLFNIDAVQIPQSRGKIRVHLNGMGLCLYNATWNYNNLGEAQTSTTHLDEESHRSSLQGWALRSILNRLGQEGDRSQAGGDEELRRMSYGNPNERQKYSAEVRSKALEEQQRLKSARNRVQRLFDFIGAVEVELYGSYVDIGGAGAAHPYFLHFDFKRGECHSYLTMDGVPSIDLYRFVTEMTLEDVHARWCPMKKEKENKNVPMYQEKKNAWRESFMLMLKGTTANDTQSSVPDEVSMLIRNYGMLLNGKEKSIIHAVFYRDVANVYAGEEVSREAELPRTGLELLIDAPELCYGPWSHYSLMKLKEFFFPLTYKPLESLKFELGERRPLAGFELFVEFLRDTCLTVPFKRKSPAPSPPFGIRDSGHKGVILITLGRESQYIQKPQFLLQTEKKQWFESLFSGKNVSLATNGIQDESTLLARMRTIELFIDREDQRVYTGRKLWNVLPSFGELEVWWYMDYIAFFMDLLTDWQFVPEMYHGVPLTTEIYNTYDRFVKEFIPNVKRFEVFFTAASVLHVNCNPQNVIFSEDLNDDSLNSFLNIRVGDTGHFFMTLPSDTYLLSASTEVQRPFQLTLRNMEACLSLPQTHPLFKLVDAAEPFVRLDELRLTGSQTVYIPNQTVPQDKTPVDPATGRTKLLNHLDLDLQLIGLRGFVMPPHIRALIEAAGNLFKGSVCVIRPDELFWPLSKIQPKLDAPRNVRQKFNEYLQREEPPSNMQELSLHLSVLDIDLTLRSSRGTSPKMNLCSAKFNFSLIKQCALNDLSVAATPIIGRFFDQDGEGLMDGLFFCTADITASMIRRFGPMPLQALFHSVANVMLGGITFELTVELVAMLTQLLNTFMEQFPLCDARLLRETEIAKTRAAFSAHHLMPRSGRAQQKSSETFPTEYGTVPLRHLQSESCKLRTERDTPKEITDARAALERILARDGTALKVPFSELVPEEMAVGFNKYLETIEKAEDEAKDHAVVTILASLERVMGCVRVGPDGYVELQLRGGVQLASSTVNDLNSNSRLSAAVRDIALRGFCRLDVHEDAKPSEDFAEVFHLATSLRVRNCTAYPFDQGLEHHLENQRRFLAENDVDHLFTCEFPPTPRIPPEVSVTTKPQRAIGGTPPGHIGLTGEDGTKPQGDQTMAGNSSQATHYFAQTIFALQQEDTSSPAMADSAPDLSGDVAAMLSSPGSLRENNNMTSQQYLTCLSAASEKEVDEESEEMECTGSGSSERLDDVNARSSADSSPSLVQETGTADSLVMRPVEPFTSFLRPFFLHSQADDEVTLLKYTAAAATRLAKDGLRDFTRFHAPLPSTVFFASMSPHRAPKFCMSQAMLNATLGAADDEESEVWALRQTDNRKRSREGSTSKHLHLEAVAPLTVLVTRPFIEKLFFEAEARFFKQVHYYQFFPVVPAPEHALLRDTSVEWENNDLDNDVSRTEAQLQKQQRRAIHRRELSRSRVHQKRWLSEVKVTSVILPCVEVKVLTELPVPQENVAPGVEGQGVYTTTLGVRSFKFVMQHTLPPAHAAMLVEERALSASVTLSSLAVITQVEYEPAVREGNLQVKVPGIAYDEEKDTLAVVYFTSFCGRGKRDNTHGIGSGTCHVSVDTVALHLTRDFLFFVHSVKVMLQQLCDLRQLVQRESASLPFPLPADSLMLLHRRGESVRDIVFPRQSQSTHASLNSLEEYGIEASINVQGVGAVNTFHVELIDVYREGRYLRVNTEASSVIEVRSPSAKFLARVPIRPMGEGAAPYIEELNCMRLFASATLGTSLPHQKMQTGRLLLRSRRDAEVQFIGEVNAVLVKCYPSVLRILGTAKEAAAVAVARAAECDSELPPPLFVPVSGSSGPLDAQTSGCGLGVVFKGSCIMRQLDASFLHSELNFMQFKVANLTGCGESRTECISSRECVETDVFTGAISERLRERLHVLAQRARSRAPKGHYAAPPSVTPQLHLKKTVSFFAESMSLQYVADVIVPASLANTLRSSAGSVEEHEESRVFAAAAKHLAVGMHHADKNCISTSDSGPKDASEKKSAGAPEGVQMNLQVDIGKMHFLLPYRPVATETVQAQLHQWLQGWIEAKEILQAMRPVSHVKMDDTRPSLLSPQQKKIHASCCAVQLREIKVKMGLPQGINTDLNIPLASAFFNASSDKRLNFKAHLHPFMLASESPSAGRYTVEFPSVYVIYAKDELVRTGTCMMETVEITVSSSIMSHLILFSDRIVNLCAAVSKSFHAGGKAAAEEEGDREVAPQQPPSSAATTSPGWRSRFLFLLEGFCVSYLTSMTNLRFSVRKLSALTGISCTGSYRITSLMVSVATAQIALVDRDDYDQLQTMLRQATTVSQSDASVPSTKVAMLPPNSISMVSEDSMRLVRPLGGFIWGLVETSFTLSSGRRDTNEVRAAIENIFAASQGPSVDMHELEKLGNTATRWKLSIISPLIIARVGLVPLLQQSIDETKEVAGKMRFASEREGRLFRRQLSKHAAYHRLARVQKQMEAQMEQTQRQNMRRLQALTAQVLPQGAAAFQARSPYTSKPKVECGSVAEGNLFSTESDNKLFATVTNFLVVMPFGDAAYRSIIEGKQDMYHSGRGATALNRKHFIPTMALKLRVEKSTFACRLLKSQSWAPAMLPPWEKSTFAGFFGASEQETSSTVTFTARYMLDDANLYCSDGSPLDSDLPLTELLCRTHIFGGLGTFTGLSREECRNSFSKVFIGSIDAPIHVNKTGNTVTVGAVVDMSAPKICISTRFVSDLSQLTQEVPSVSLRDIFGPHTVSKATCHGATLTSHHSPRQFSVGEATGLTEIDGKERHADPSNPQGGSQAVSTGLTLYQFDLTVRVERGEVKVYSLQRDAPFGVPGASPTADGLTSNRTRSFRRRVKFAPEALDKGNMGSDSSDGATAVYPMAELLTFPTPDITAMVLATVSDSTTFEQELIVRVEMRAGPIEIGPSIMLLAEEIEVWVSMQGRSSSERGAKILGLVKEWERGIAARGLALHSSVADVALPVPRGFAEAVAQIQSMPNGLIALQRQRQQRQSRHFDSTPPECQNFSVAGPTGLGGCKKNIFASVHICITGLRFVLTTKPVSTVTLALFQDERGGSLDFFVKRMLGSTPTVSFTLCVRRTRLECQAKLEVKSFEMFLPDVVICASLRRRQHAWELLNVYVHTPLDVASGVDVEMTVRAPHVAQLFIVQELWQRTLLESMHSIRQMFTRSANIIQENVRKSAVIRRHIEAMRKDHVDEALMLLVTASHMKLRLELSSGNAQQVTLGGVSLIMLRTQSAERTCRKTCFDAAVRSFLMRSEGVLAGVANVDGVLLKGFLIANAEGAGALVRSPSGRTFRNILCVQKLHAGFKERQLKDVFECQVTELCLASMDGVGEKNSTTVEAALSLYKSNVFVTPSTVPVILNTVSSVGEIVATQREVSGSLLRDSGVQAARTPSSVQLKEVSCGMELLLDPRRTIAGGEIPPPVLDTEAPNSGDDNSVSWETRSGSKSIIGVGEAERGLIPFMGNPLTRIPCGALTVKLEQTTLRLGTASAGGSSSGSLVASFPRATLSFAECPSEEDAAVKKVLEIRTENVELFRPGAVKVLILGFRGANRFEFYSRQVIGEGEVGFMLTLLQSNPWTGNPRFQDFQEMLQLVRSFTMKSHAKVFHQFGVLSRDWPAEVTTSVPLDAEANGAASPAEKTERHNADDQPADKRSLRALRPVTFSPQLRFGGDVAVNVDVILNWLGVSEKMLPQILHMRACDRLEAFLDRLAERANTQRQSSGTSTHTRMRKQKE</sequence>
<feature type="compositionally biased region" description="Polar residues" evidence="1">
    <location>
        <begin position="1385"/>
        <end position="1394"/>
    </location>
</feature>
<feature type="region of interest" description="Disordered" evidence="1">
    <location>
        <begin position="3907"/>
        <end position="3933"/>
    </location>
</feature>
<protein>
    <recommendedName>
        <fullName evidence="4">Transmembrane protein</fullName>
    </recommendedName>
</protein>
<feature type="region of interest" description="Disordered" evidence="1">
    <location>
        <begin position="330"/>
        <end position="356"/>
    </location>
</feature>
<reference evidence="2 3" key="1">
    <citation type="journal article" date="2018" name="BMC Genomics">
        <title>Genomic comparison of Trypanosoma conorhini and Trypanosoma rangeli to Trypanosoma cruzi strains of high and low virulence.</title>
        <authorList>
            <person name="Bradwell K.R."/>
            <person name="Koparde V.N."/>
            <person name="Matveyev A.V."/>
            <person name="Serrano M.G."/>
            <person name="Alves J.M."/>
            <person name="Parikh H."/>
            <person name="Huang B."/>
            <person name="Lee V."/>
            <person name="Espinosa-Alvarez O."/>
            <person name="Ortiz P.A."/>
            <person name="Costa-Martins A.G."/>
            <person name="Teixeira M.M."/>
            <person name="Buck G.A."/>
        </authorList>
    </citation>
    <scope>NUCLEOTIDE SEQUENCE [LARGE SCALE GENOMIC DNA]</scope>
    <source>
        <strain evidence="2 3">AM80</strain>
    </source>
</reference>
<dbReference type="GO" id="GO:0016020">
    <property type="term" value="C:membrane"/>
    <property type="evidence" value="ECO:0007669"/>
    <property type="project" value="InterPro"/>
</dbReference>
<evidence type="ECO:0000313" key="2">
    <source>
        <dbReference type="EMBL" id="RNF03455.1"/>
    </source>
</evidence>
<dbReference type="RefSeq" id="XP_029237518.1">
    <property type="nucleotide sequence ID" value="XM_029382670.1"/>
</dbReference>
<feature type="region of interest" description="Disordered" evidence="1">
    <location>
        <begin position="2260"/>
        <end position="2283"/>
    </location>
</feature>
<feature type="region of interest" description="Disordered" evidence="1">
    <location>
        <begin position="1457"/>
        <end position="1500"/>
    </location>
</feature>
<feature type="compositionally biased region" description="Basic and acidic residues" evidence="1">
    <location>
        <begin position="3918"/>
        <end position="3933"/>
    </location>
</feature>
<dbReference type="PANTHER" id="PTHR32085:SF3">
    <property type="entry name" value="PROTEIN CSF1"/>
    <property type="match status" value="1"/>
</dbReference>
<gene>
    <name evidence="2" type="ORF">TraAM80_05804</name>
</gene>
<dbReference type="GeneID" id="40329737"/>
<feature type="compositionally biased region" description="Acidic residues" evidence="1">
    <location>
        <begin position="1461"/>
        <end position="1470"/>
    </location>
</feature>
<feature type="region of interest" description="Disordered" evidence="1">
    <location>
        <begin position="3701"/>
        <end position="3722"/>
    </location>
</feature>
<feature type="compositionally biased region" description="Basic and acidic residues" evidence="1">
    <location>
        <begin position="2268"/>
        <end position="2277"/>
    </location>
</feature>
<accession>A0A3R7NJC7</accession>
<feature type="region of interest" description="Disordered" evidence="1">
    <location>
        <begin position="1352"/>
        <end position="1394"/>
    </location>
</feature>
<evidence type="ECO:0008006" key="4">
    <source>
        <dbReference type="Google" id="ProtNLM"/>
    </source>
</evidence>
<dbReference type="OrthoDB" id="10051416at2759"/>
<dbReference type="Proteomes" id="UP000283634">
    <property type="component" value="Unassembled WGS sequence"/>
</dbReference>
<dbReference type="OMA" id="PRPNAGF"/>
<evidence type="ECO:0000313" key="3">
    <source>
        <dbReference type="Proteomes" id="UP000283634"/>
    </source>
</evidence>
<keyword evidence="3" id="KW-1185">Reference proteome</keyword>
<evidence type="ECO:0000256" key="1">
    <source>
        <dbReference type="SAM" id="MobiDB-lite"/>
    </source>
</evidence>
<feature type="compositionally biased region" description="Polar residues" evidence="1">
    <location>
        <begin position="3709"/>
        <end position="3722"/>
    </location>
</feature>
<proteinExistence type="predicted"/>
<dbReference type="PANTHER" id="PTHR32085">
    <property type="entry name" value="PROTEIN CSF1"/>
    <property type="match status" value="1"/>
</dbReference>
<feature type="region of interest" description="Disordered" evidence="1">
    <location>
        <begin position="3994"/>
        <end position="4014"/>
    </location>
</feature>
<dbReference type="EMBL" id="MKGL01000195">
    <property type="protein sequence ID" value="RNF03455.1"/>
    <property type="molecule type" value="Genomic_DNA"/>
</dbReference>
<organism evidence="2 3">
    <name type="scientific">Trypanosoma rangeli</name>
    <dbReference type="NCBI Taxonomy" id="5698"/>
    <lineage>
        <taxon>Eukaryota</taxon>
        <taxon>Discoba</taxon>
        <taxon>Euglenozoa</taxon>
        <taxon>Kinetoplastea</taxon>
        <taxon>Metakinetoplastina</taxon>
        <taxon>Trypanosomatida</taxon>
        <taxon>Trypanosomatidae</taxon>
        <taxon>Trypanosoma</taxon>
        <taxon>Herpetosoma</taxon>
    </lineage>
</organism>
<dbReference type="InterPro" id="IPR029636">
    <property type="entry name" value="Csf1"/>
</dbReference>
<feature type="compositionally biased region" description="Polar residues" evidence="1">
    <location>
        <begin position="1485"/>
        <end position="1500"/>
    </location>
</feature>
<comment type="caution">
    <text evidence="2">The sequence shown here is derived from an EMBL/GenBank/DDBJ whole genome shotgun (WGS) entry which is preliminary data.</text>
</comment>
<feature type="region of interest" description="Disordered" evidence="1">
    <location>
        <begin position="225"/>
        <end position="257"/>
    </location>
</feature>
<feature type="compositionally biased region" description="Polar residues" evidence="1">
    <location>
        <begin position="3994"/>
        <end position="4006"/>
    </location>
</feature>
<dbReference type="GO" id="GO:0006113">
    <property type="term" value="P:fermentation"/>
    <property type="evidence" value="ECO:0007669"/>
    <property type="project" value="InterPro"/>
</dbReference>
<name>A0A3R7NJC7_TRYRA</name>
<feature type="region of interest" description="Disordered" evidence="1">
    <location>
        <begin position="2481"/>
        <end position="2503"/>
    </location>
</feature>
<feature type="region of interest" description="Disordered" evidence="1">
    <location>
        <begin position="178"/>
        <end position="202"/>
    </location>
</feature>